<name>A0A7R9ZCS3_9STRA</name>
<organism evidence="2">
    <name type="scientific">Pseudictyota dubia</name>
    <dbReference type="NCBI Taxonomy" id="2749911"/>
    <lineage>
        <taxon>Eukaryota</taxon>
        <taxon>Sar</taxon>
        <taxon>Stramenopiles</taxon>
        <taxon>Ochrophyta</taxon>
        <taxon>Bacillariophyta</taxon>
        <taxon>Mediophyceae</taxon>
        <taxon>Biddulphiophycidae</taxon>
        <taxon>Eupodiscales</taxon>
        <taxon>Odontellaceae</taxon>
        <taxon>Pseudictyota</taxon>
    </lineage>
</organism>
<dbReference type="AlphaFoldDB" id="A0A7R9ZCS3"/>
<feature type="region of interest" description="Disordered" evidence="1">
    <location>
        <begin position="36"/>
        <end position="138"/>
    </location>
</feature>
<reference evidence="2" key="1">
    <citation type="submission" date="2021-01" db="EMBL/GenBank/DDBJ databases">
        <authorList>
            <person name="Corre E."/>
            <person name="Pelletier E."/>
            <person name="Niang G."/>
            <person name="Scheremetjew M."/>
            <person name="Finn R."/>
            <person name="Kale V."/>
            <person name="Holt S."/>
            <person name="Cochrane G."/>
            <person name="Meng A."/>
            <person name="Brown T."/>
            <person name="Cohen L."/>
        </authorList>
    </citation>
    <scope>NUCLEOTIDE SEQUENCE</scope>
    <source>
        <strain evidence="2">CCMP147</strain>
    </source>
</reference>
<proteinExistence type="predicted"/>
<evidence type="ECO:0000256" key="1">
    <source>
        <dbReference type="SAM" id="MobiDB-lite"/>
    </source>
</evidence>
<gene>
    <name evidence="2" type="ORF">TDUB1175_LOCUS15977</name>
</gene>
<accession>A0A7R9ZCS3</accession>
<protein>
    <submittedName>
        <fullName evidence="2">Uncharacterized protein</fullName>
    </submittedName>
</protein>
<feature type="compositionally biased region" description="Basic and acidic residues" evidence="1">
    <location>
        <begin position="111"/>
        <end position="126"/>
    </location>
</feature>
<sequence length="138" mass="14487">MAVAVGSCATVRLSATVPRNVAIVVVMSSRLPLLFEPTKTTTRKVVDDTASAGDGRGGDGKESTGYIPPIEPATSASTSSIGQDNGTPTTHLRGGQKKKGDDSLRYNPNDLDSHVASHRGRPETRRTRSGADGGRSRR</sequence>
<evidence type="ECO:0000313" key="2">
    <source>
        <dbReference type="EMBL" id="CAD8317183.1"/>
    </source>
</evidence>
<feature type="compositionally biased region" description="Polar residues" evidence="1">
    <location>
        <begin position="74"/>
        <end position="90"/>
    </location>
</feature>
<dbReference type="EMBL" id="HBED01031912">
    <property type="protein sequence ID" value="CAD8317183.1"/>
    <property type="molecule type" value="Transcribed_RNA"/>
</dbReference>